<sequence>MPLSGFADLPLHWGHVPPWLARIMFNLSKAILEVMLIEFKTEDILKRFSNPLWFQAFNNVIGMDWDSSGSTTVTTAMVKNALNELNADLRVAGGKGVVSRETPAEIRRYGDELSLNSGVVENLIRISRLGAKVDNALLQDGFDLYHHTLLLDSKGNWVIVQQGMNTELRLARRYHLAWFVSDDLTLEPHAGVASDITTNPLNLTVKDSLNCRKVVLELLNEKPSKIVGELGKVNALLKGIKPLFGEALVKTLPTKLPYYKPVKLSEALLKQLNKAYEVKPVDFNEALLIAGLGPETLRALALISELIYREPPSNKDVVTHSYDPFKYAYAIGGKDGVPYPVKKEVALRVIKELEDLVSNARLGDKERLLAFRALSRLAPKDV</sequence>
<dbReference type="AlphaFoldDB" id="A0A2R7Y7K2"/>
<dbReference type="EMBL" id="NBVN01000002">
    <property type="protein sequence ID" value="PUA33446.1"/>
    <property type="molecule type" value="Genomic_DNA"/>
</dbReference>
<protein>
    <recommendedName>
        <fullName evidence="3">DUF763 domain-containing protein</fullName>
    </recommendedName>
</protein>
<evidence type="ECO:0008006" key="3">
    <source>
        <dbReference type="Google" id="ProtNLM"/>
    </source>
</evidence>
<dbReference type="Pfam" id="PF05559">
    <property type="entry name" value="DUF763"/>
    <property type="match status" value="1"/>
</dbReference>
<accession>A0A2R7Y7K2</accession>
<gene>
    <name evidence="1" type="ORF">B7O98_03230</name>
</gene>
<dbReference type="PANTHER" id="PTHR38597">
    <property type="entry name" value="BLL3834 PROTEIN"/>
    <property type="match status" value="1"/>
</dbReference>
<dbReference type="InterPro" id="IPR008482">
    <property type="entry name" value="DUF763"/>
</dbReference>
<evidence type="ECO:0000313" key="1">
    <source>
        <dbReference type="EMBL" id="PUA33446.1"/>
    </source>
</evidence>
<name>A0A2R7Y7K2_9CREN</name>
<comment type="caution">
    <text evidence="1">The sequence shown here is derived from an EMBL/GenBank/DDBJ whole genome shotgun (WGS) entry which is preliminary data.</text>
</comment>
<organism evidence="1 2">
    <name type="scientific">Zestosphaera tikiterensis</name>
    <dbReference type="NCBI Taxonomy" id="1973259"/>
    <lineage>
        <taxon>Archaea</taxon>
        <taxon>Thermoproteota</taxon>
        <taxon>Thermoprotei</taxon>
        <taxon>Desulfurococcales</taxon>
        <taxon>Desulfurococcaceae</taxon>
        <taxon>Zestosphaera</taxon>
    </lineage>
</organism>
<dbReference type="Proteomes" id="UP000244093">
    <property type="component" value="Unassembled WGS sequence"/>
</dbReference>
<dbReference type="PANTHER" id="PTHR38597:SF1">
    <property type="entry name" value="BLL3834 PROTEIN"/>
    <property type="match status" value="1"/>
</dbReference>
<proteinExistence type="predicted"/>
<reference evidence="1 2" key="1">
    <citation type="journal article" date="2018" name="Syst. Appl. Microbiol.">
        <title>A new symbiotic nanoarchaeote (Candidatus Nanoclepta minutus) and its host (Zestosphaera tikiterensis gen. nov., sp. nov.) from a New Zealand hot spring.</title>
        <authorList>
            <person name="St John E."/>
            <person name="Liu Y."/>
            <person name="Podar M."/>
            <person name="Stott M.B."/>
            <person name="Meneghin J."/>
            <person name="Chen Z."/>
            <person name="Lagutin K."/>
            <person name="Mitchell K."/>
            <person name="Reysenbach A.L."/>
        </authorList>
    </citation>
    <scope>NUCLEOTIDE SEQUENCE [LARGE SCALE GENOMIC DNA]</scope>
    <source>
        <strain evidence="1">NZ3</strain>
    </source>
</reference>
<evidence type="ECO:0000313" key="2">
    <source>
        <dbReference type="Proteomes" id="UP000244093"/>
    </source>
</evidence>